<reference evidence="2 3" key="1">
    <citation type="submission" date="2021-03" db="EMBL/GenBank/DDBJ databases">
        <title>Antimicrobial resistance genes in bacteria isolated from Japanese honey, and their potential for conferring macrolide and lincosamide resistance in the American foulbrood pathogen Paenibacillus larvae.</title>
        <authorList>
            <person name="Okamoto M."/>
            <person name="Kumagai M."/>
            <person name="Kanamori H."/>
            <person name="Takamatsu D."/>
        </authorList>
    </citation>
    <scope>NUCLEOTIDE SEQUENCE [LARGE SCALE GENOMIC DNA]</scope>
    <source>
        <strain evidence="2 3">J34TS1</strain>
    </source>
</reference>
<accession>A0A919Y7K7</accession>
<name>A0A919Y7K7_9BACL</name>
<keyword evidence="3" id="KW-1185">Reference proteome</keyword>
<gene>
    <name evidence="2" type="ORF">J34TS1_11810</name>
</gene>
<comment type="caution">
    <text evidence="2">The sequence shown here is derived from an EMBL/GenBank/DDBJ whole genome shotgun (WGS) entry which is preliminary data.</text>
</comment>
<keyword evidence="1" id="KW-0472">Membrane</keyword>
<evidence type="ECO:0000313" key="2">
    <source>
        <dbReference type="EMBL" id="GIO46416.1"/>
    </source>
</evidence>
<dbReference type="EMBL" id="BORT01000003">
    <property type="protein sequence ID" value="GIO46416.1"/>
    <property type="molecule type" value="Genomic_DNA"/>
</dbReference>
<keyword evidence="1" id="KW-1133">Transmembrane helix</keyword>
<organism evidence="2 3">
    <name type="scientific">Paenibacillus azoreducens</name>
    <dbReference type="NCBI Taxonomy" id="116718"/>
    <lineage>
        <taxon>Bacteria</taxon>
        <taxon>Bacillati</taxon>
        <taxon>Bacillota</taxon>
        <taxon>Bacilli</taxon>
        <taxon>Bacillales</taxon>
        <taxon>Paenibacillaceae</taxon>
        <taxon>Paenibacillus</taxon>
    </lineage>
</organism>
<dbReference type="Proteomes" id="UP000682811">
    <property type="component" value="Unassembled WGS sequence"/>
</dbReference>
<keyword evidence="1" id="KW-0812">Transmembrane</keyword>
<protein>
    <submittedName>
        <fullName evidence="2">Uncharacterized protein</fullName>
    </submittedName>
</protein>
<feature type="transmembrane region" description="Helical" evidence="1">
    <location>
        <begin position="12"/>
        <end position="31"/>
    </location>
</feature>
<evidence type="ECO:0000256" key="1">
    <source>
        <dbReference type="SAM" id="Phobius"/>
    </source>
</evidence>
<evidence type="ECO:0000313" key="3">
    <source>
        <dbReference type="Proteomes" id="UP000682811"/>
    </source>
</evidence>
<sequence length="53" mass="6085">MNLAHEGSKLYIGYDTMYIPLVLVFLAIIGAKSSDEAYKFYNHKNEVNSWISE</sequence>
<dbReference type="AlphaFoldDB" id="A0A919Y7K7"/>
<proteinExistence type="predicted"/>